<proteinExistence type="predicted"/>
<protein>
    <submittedName>
        <fullName evidence="2">Uncharacterized protein</fullName>
    </submittedName>
</protein>
<organism evidence="2 3">
    <name type="scientific">Daejeonella rubra</name>
    <dbReference type="NCBI Taxonomy" id="990371"/>
    <lineage>
        <taxon>Bacteria</taxon>
        <taxon>Pseudomonadati</taxon>
        <taxon>Bacteroidota</taxon>
        <taxon>Sphingobacteriia</taxon>
        <taxon>Sphingobacteriales</taxon>
        <taxon>Sphingobacteriaceae</taxon>
        <taxon>Daejeonella</taxon>
    </lineage>
</organism>
<feature type="region of interest" description="Disordered" evidence="1">
    <location>
        <begin position="24"/>
        <end position="49"/>
    </location>
</feature>
<evidence type="ECO:0000256" key="1">
    <source>
        <dbReference type="SAM" id="MobiDB-lite"/>
    </source>
</evidence>
<keyword evidence="3" id="KW-1185">Reference proteome</keyword>
<name>A0A1G9NFA8_9SPHI</name>
<reference evidence="3" key="1">
    <citation type="submission" date="2016-10" db="EMBL/GenBank/DDBJ databases">
        <authorList>
            <person name="Varghese N."/>
            <person name="Submissions S."/>
        </authorList>
    </citation>
    <scope>NUCLEOTIDE SEQUENCE [LARGE SCALE GENOMIC DNA]</scope>
    <source>
        <strain evidence="3">DSM 24536</strain>
    </source>
</reference>
<dbReference type="EMBL" id="FNHH01000003">
    <property type="protein sequence ID" value="SDL85074.1"/>
    <property type="molecule type" value="Genomic_DNA"/>
</dbReference>
<dbReference type="RefSeq" id="WP_176767590.1">
    <property type="nucleotide sequence ID" value="NZ_FNHH01000003.1"/>
</dbReference>
<evidence type="ECO:0000313" key="3">
    <source>
        <dbReference type="Proteomes" id="UP000199226"/>
    </source>
</evidence>
<sequence>MGKKIKAASKNIPDNENLVSKLSSAAGKLPKKKNGSEPKTYGKSGKIGG</sequence>
<evidence type="ECO:0000313" key="2">
    <source>
        <dbReference type="EMBL" id="SDL85074.1"/>
    </source>
</evidence>
<dbReference type="AlphaFoldDB" id="A0A1G9NFA8"/>
<gene>
    <name evidence="2" type="ORF">SAMN05421813_1039</name>
</gene>
<dbReference type="Proteomes" id="UP000199226">
    <property type="component" value="Unassembled WGS sequence"/>
</dbReference>
<accession>A0A1G9NFA8</accession>